<dbReference type="STRING" id="502779.C1H2V8"/>
<protein>
    <submittedName>
        <fullName evidence="12">Phosphatidylserine synthase</fullName>
    </submittedName>
</protein>
<evidence type="ECO:0000313" key="12">
    <source>
        <dbReference type="EMBL" id="EEH34052.2"/>
    </source>
</evidence>
<keyword evidence="2" id="KW-0444">Lipid biosynthesis</keyword>
<evidence type="ECO:0000256" key="4">
    <source>
        <dbReference type="ARBA" id="ARBA00022692"/>
    </source>
</evidence>
<evidence type="ECO:0000313" key="13">
    <source>
        <dbReference type="Proteomes" id="UP000002059"/>
    </source>
</evidence>
<dbReference type="KEGG" id="pbl:PAAG_05101"/>
<keyword evidence="9" id="KW-1208">Phospholipid metabolism</keyword>
<sequence length="293" mass="32403">MSRRSSAAPSPAGSDAPSNDTNSKDRVIDKQKMLLSADSGHFSLLRALHLADLVTELNGFCGGKSTFRYEIRNLKSSHLTFHLVMSVFSSMRYCLGESTQYRDLWIALSFMPFGLLFDFMDGKIARWRRKASMMGQELDSLADLVISKLQYMHDRHVLLNSPSNNLSSIYKVSFGIAPAATAFAIGMRSPLDHIFLTFFVLCGLTRLARFNVTVATLPKDTSGKAQYFEGTPIPTTLVIAALMAYWVSQDWILGEIPFGVVGAGSLLEFHPAVGLFVVHGCLMVSRTIHIPKL</sequence>
<keyword evidence="13" id="KW-1185">Reference proteome</keyword>
<name>C1H2V8_PARBA</name>
<dbReference type="PANTHER" id="PTHR14269">
    <property type="entry name" value="CDP-DIACYLGLYCEROL--GLYCEROL-3-PHOSPHATE 3-PHOSPHATIDYLTRANSFERASE-RELATED"/>
    <property type="match status" value="1"/>
</dbReference>
<dbReference type="OrthoDB" id="448573at2759"/>
<evidence type="ECO:0000256" key="11">
    <source>
        <dbReference type="SAM" id="MobiDB-lite"/>
    </source>
</evidence>
<dbReference type="InterPro" id="IPR043130">
    <property type="entry name" value="CDP-OH_PTrfase_TM_dom"/>
</dbReference>
<keyword evidence="3 10" id="KW-0808">Transferase</keyword>
<accession>C1H2V8</accession>
<evidence type="ECO:0000256" key="5">
    <source>
        <dbReference type="ARBA" id="ARBA00022989"/>
    </source>
</evidence>
<dbReference type="EMBL" id="KN294004">
    <property type="protein sequence ID" value="EEH34052.2"/>
    <property type="molecule type" value="Genomic_DNA"/>
</dbReference>
<feature type="compositionally biased region" description="Low complexity" evidence="11">
    <location>
        <begin position="1"/>
        <end position="18"/>
    </location>
</feature>
<evidence type="ECO:0000256" key="9">
    <source>
        <dbReference type="ARBA" id="ARBA00023264"/>
    </source>
</evidence>
<keyword evidence="4" id="KW-0812">Transmembrane</keyword>
<dbReference type="GeneID" id="9096312"/>
<dbReference type="VEuPathDB" id="FungiDB:PAAG_05101"/>
<evidence type="ECO:0000256" key="6">
    <source>
        <dbReference type="ARBA" id="ARBA00023098"/>
    </source>
</evidence>
<dbReference type="InterPro" id="IPR048254">
    <property type="entry name" value="CDP_ALCOHOL_P_TRANSF_CS"/>
</dbReference>
<keyword evidence="7" id="KW-0472">Membrane</keyword>
<feature type="region of interest" description="Disordered" evidence="11">
    <location>
        <begin position="1"/>
        <end position="24"/>
    </location>
</feature>
<dbReference type="Pfam" id="PF01066">
    <property type="entry name" value="CDP-OH_P_transf"/>
    <property type="match status" value="2"/>
</dbReference>
<comment type="subcellular location">
    <subcellularLocation>
        <location evidence="1">Membrane</location>
        <topology evidence="1">Multi-pass membrane protein</topology>
    </subcellularLocation>
</comment>
<dbReference type="RefSeq" id="XP_015699695.1">
    <property type="nucleotide sequence ID" value="XM_015845469.1"/>
</dbReference>
<dbReference type="InterPro" id="IPR016271">
    <property type="entry name" value="CDP-diaglyc--ser_O-PTrfase_fun"/>
</dbReference>
<keyword evidence="8" id="KW-0594">Phospholipid biosynthesis</keyword>
<evidence type="ECO:0000256" key="2">
    <source>
        <dbReference type="ARBA" id="ARBA00022516"/>
    </source>
</evidence>
<evidence type="ECO:0000256" key="3">
    <source>
        <dbReference type="ARBA" id="ARBA00022679"/>
    </source>
</evidence>
<dbReference type="PROSITE" id="PS00379">
    <property type="entry name" value="CDP_ALCOHOL_P_TRANSF"/>
    <property type="match status" value="1"/>
</dbReference>
<comment type="similarity">
    <text evidence="10">Belongs to the CDP-alcohol phosphatidyltransferase class-I family.</text>
</comment>
<dbReference type="PIRSF" id="PIRSF000852">
    <property type="entry name" value="Phosphatidylserine_synth_fun"/>
    <property type="match status" value="1"/>
</dbReference>
<evidence type="ECO:0000256" key="7">
    <source>
        <dbReference type="ARBA" id="ARBA00023136"/>
    </source>
</evidence>
<gene>
    <name evidence="12" type="ORF">PAAG_05101</name>
</gene>
<evidence type="ECO:0000256" key="1">
    <source>
        <dbReference type="ARBA" id="ARBA00004141"/>
    </source>
</evidence>
<dbReference type="GO" id="GO:0016020">
    <property type="term" value="C:membrane"/>
    <property type="evidence" value="ECO:0007669"/>
    <property type="project" value="UniProtKB-SubCell"/>
</dbReference>
<dbReference type="Gene3D" id="1.20.120.1760">
    <property type="match status" value="1"/>
</dbReference>
<proteinExistence type="inferred from homology"/>
<keyword evidence="6" id="KW-0443">Lipid metabolism</keyword>
<dbReference type="HOGENOM" id="CLU_049944_5_1_1"/>
<dbReference type="OMA" id="HGCGMIS"/>
<dbReference type="PANTHER" id="PTHR14269:SF61">
    <property type="entry name" value="CDP-DIACYLGLYCEROL--SERINE O-PHOSPHATIDYLTRANSFERASE"/>
    <property type="match status" value="1"/>
</dbReference>
<reference evidence="12 13" key="1">
    <citation type="journal article" date="2011" name="PLoS Genet.">
        <title>Comparative genomic analysis of human fungal pathogens causing paracoccidioidomycosis.</title>
        <authorList>
            <person name="Desjardins C.A."/>
            <person name="Champion M.D."/>
            <person name="Holder J.W."/>
            <person name="Muszewska A."/>
            <person name="Goldberg J."/>
            <person name="Bailao A.M."/>
            <person name="Brigido M.M."/>
            <person name="Ferreira M.E."/>
            <person name="Garcia A.M."/>
            <person name="Grynberg M."/>
            <person name="Gujja S."/>
            <person name="Heiman D.I."/>
            <person name="Henn M.R."/>
            <person name="Kodira C.D."/>
            <person name="Leon-Narvaez H."/>
            <person name="Longo L.V."/>
            <person name="Ma L.J."/>
            <person name="Malavazi I."/>
            <person name="Matsuo A.L."/>
            <person name="Morais F.V."/>
            <person name="Pereira M."/>
            <person name="Rodriguez-Brito S."/>
            <person name="Sakthikumar S."/>
            <person name="Salem-Izacc S.M."/>
            <person name="Sykes S.M."/>
            <person name="Teixeira M.M."/>
            <person name="Vallejo M.C."/>
            <person name="Walter M.E."/>
            <person name="Yandava C."/>
            <person name="Young S."/>
            <person name="Zeng Q."/>
            <person name="Zucker J."/>
            <person name="Felipe M.S."/>
            <person name="Goldman G.H."/>
            <person name="Haas B.J."/>
            <person name="McEwen J.G."/>
            <person name="Nino-Vega G."/>
            <person name="Puccia R."/>
            <person name="San-Blas G."/>
            <person name="Soares C.M."/>
            <person name="Birren B.W."/>
            <person name="Cuomo C.A."/>
        </authorList>
    </citation>
    <scope>NUCLEOTIDE SEQUENCE [LARGE SCALE GENOMIC DNA]</scope>
    <source>
        <strain evidence="13">ATCC MYA-826 / Pb01</strain>
    </source>
</reference>
<dbReference type="InterPro" id="IPR050324">
    <property type="entry name" value="CDP-alcohol_PTase-I"/>
</dbReference>
<organism evidence="12 13">
    <name type="scientific">Paracoccidioides lutzii (strain ATCC MYA-826 / Pb01)</name>
    <name type="common">Paracoccidioides brasiliensis</name>
    <dbReference type="NCBI Taxonomy" id="502779"/>
    <lineage>
        <taxon>Eukaryota</taxon>
        <taxon>Fungi</taxon>
        <taxon>Dikarya</taxon>
        <taxon>Ascomycota</taxon>
        <taxon>Pezizomycotina</taxon>
        <taxon>Eurotiomycetes</taxon>
        <taxon>Eurotiomycetidae</taxon>
        <taxon>Onygenales</taxon>
        <taxon>Ajellomycetaceae</taxon>
        <taxon>Paracoccidioides</taxon>
    </lineage>
</organism>
<dbReference type="AlphaFoldDB" id="C1H2V8"/>
<keyword evidence="5" id="KW-1133">Transmembrane helix</keyword>
<dbReference type="Proteomes" id="UP000002059">
    <property type="component" value="Partially assembled WGS sequence"/>
</dbReference>
<dbReference type="InterPro" id="IPR000462">
    <property type="entry name" value="CDP-OH_P_trans"/>
</dbReference>
<evidence type="ECO:0000256" key="10">
    <source>
        <dbReference type="RuleBase" id="RU003750"/>
    </source>
</evidence>
<dbReference type="GO" id="GO:0016780">
    <property type="term" value="F:phosphotransferase activity, for other substituted phosphate groups"/>
    <property type="evidence" value="ECO:0007669"/>
    <property type="project" value="InterPro"/>
</dbReference>
<evidence type="ECO:0000256" key="8">
    <source>
        <dbReference type="ARBA" id="ARBA00023209"/>
    </source>
</evidence>
<dbReference type="GO" id="GO:0008654">
    <property type="term" value="P:phospholipid biosynthetic process"/>
    <property type="evidence" value="ECO:0007669"/>
    <property type="project" value="UniProtKB-KW"/>
</dbReference>